<dbReference type="RefSeq" id="WP_087134164.1">
    <property type="nucleotide sequence ID" value="NZ_FUKP01000050.1"/>
</dbReference>
<evidence type="ECO:0000313" key="3">
    <source>
        <dbReference type="Proteomes" id="UP000196230"/>
    </source>
</evidence>
<keyword evidence="1" id="KW-0472">Membrane</keyword>
<feature type="transmembrane region" description="Helical" evidence="1">
    <location>
        <begin position="134"/>
        <end position="154"/>
    </location>
</feature>
<dbReference type="Proteomes" id="UP000196230">
    <property type="component" value="Unassembled WGS sequence"/>
</dbReference>
<organism evidence="2 3">
    <name type="scientific">Micrococcus lylae</name>
    <dbReference type="NCBI Taxonomy" id="1273"/>
    <lineage>
        <taxon>Bacteria</taxon>
        <taxon>Bacillati</taxon>
        <taxon>Actinomycetota</taxon>
        <taxon>Actinomycetes</taxon>
        <taxon>Micrococcales</taxon>
        <taxon>Micrococcaceae</taxon>
        <taxon>Micrococcus</taxon>
    </lineage>
</organism>
<dbReference type="Pfam" id="PF07077">
    <property type="entry name" value="DUF1345"/>
    <property type="match status" value="1"/>
</dbReference>
<keyword evidence="1" id="KW-0812">Transmembrane</keyword>
<feature type="transmembrane region" description="Helical" evidence="1">
    <location>
        <begin position="32"/>
        <end position="56"/>
    </location>
</feature>
<evidence type="ECO:0008006" key="4">
    <source>
        <dbReference type="Google" id="ProtNLM"/>
    </source>
</evidence>
<gene>
    <name evidence="2" type="ORF">FM125_07480</name>
</gene>
<keyword evidence="1" id="KW-1133">Transmembrane helix</keyword>
<feature type="transmembrane region" description="Helical" evidence="1">
    <location>
        <begin position="68"/>
        <end position="90"/>
    </location>
</feature>
<proteinExistence type="predicted"/>
<name>A0A1R4JAS8_9MICC</name>
<accession>A0A1R4JAS8</accession>
<dbReference type="InterPro" id="IPR009781">
    <property type="entry name" value="DUF1345"/>
</dbReference>
<evidence type="ECO:0000313" key="2">
    <source>
        <dbReference type="EMBL" id="SJN29132.1"/>
    </source>
</evidence>
<feature type="transmembrane region" description="Helical" evidence="1">
    <location>
        <begin position="166"/>
        <end position="187"/>
    </location>
</feature>
<feature type="transmembrane region" description="Helical" evidence="1">
    <location>
        <begin position="253"/>
        <end position="274"/>
    </location>
</feature>
<reference evidence="2 3" key="1">
    <citation type="submission" date="2017-02" db="EMBL/GenBank/DDBJ databases">
        <authorList>
            <person name="Peterson S.W."/>
        </authorList>
    </citation>
    <scope>NUCLEOTIDE SEQUENCE [LARGE SCALE GENOMIC DNA]</scope>
    <source>
        <strain evidence="2 3">2B3F</strain>
    </source>
</reference>
<sequence>MGKNEQTRRGTATGSGMRPWRRKVLEDDTWRSTVLSMTAAFVAIGVSVLVIGTPLGDVIGMDEDRRSYGLSALMTLGLMWTLYSLLDAVVLHRWLGRRDSVGLHELLRTNSRGPEESGGRVRWRAWLRGEASTLGNTATFSMMAMIVVVVSMWIPQVRDIPAMRFLAVATVLSSWTSIVLAQALRYARLAAQHDPDRPRAAGESCAPPIRFHGSDAPVFSDYVSLSLTLSTMMGAQDVEFSGRAARTTVREHAVVGFLFNSMIIAALASLLLTVT</sequence>
<protein>
    <recommendedName>
        <fullName evidence="4">DUF1345 domain-containing protein</fullName>
    </recommendedName>
</protein>
<dbReference type="AlphaFoldDB" id="A0A1R4JAS8"/>
<dbReference type="EMBL" id="FUKP01000050">
    <property type="protein sequence ID" value="SJN29132.1"/>
    <property type="molecule type" value="Genomic_DNA"/>
</dbReference>
<evidence type="ECO:0000256" key="1">
    <source>
        <dbReference type="SAM" id="Phobius"/>
    </source>
</evidence>